<proteinExistence type="predicted"/>
<gene>
    <name evidence="1" type="ORF">COCNU_02G013710</name>
</gene>
<evidence type="ECO:0000313" key="1">
    <source>
        <dbReference type="EMBL" id="KAG1331403.1"/>
    </source>
</evidence>
<accession>A0A8K0HZX6</accession>
<reference evidence="1" key="2">
    <citation type="submission" date="2019-07" db="EMBL/GenBank/DDBJ databases">
        <authorList>
            <person name="Yang Y."/>
            <person name="Bocs S."/>
            <person name="Baudouin L."/>
        </authorList>
    </citation>
    <scope>NUCLEOTIDE SEQUENCE</scope>
    <source>
        <tissue evidence="1">Spear leaf of Hainan Tall coconut</tissue>
    </source>
</reference>
<evidence type="ECO:0000313" key="2">
    <source>
        <dbReference type="Proteomes" id="UP000797356"/>
    </source>
</evidence>
<reference evidence="1" key="1">
    <citation type="journal article" date="2017" name="Gigascience">
        <title>The genome draft of coconut (Cocos nucifera).</title>
        <authorList>
            <person name="Xiao Y."/>
            <person name="Xu P."/>
            <person name="Fan H."/>
            <person name="Baudouin L."/>
            <person name="Xia W."/>
            <person name="Bocs S."/>
            <person name="Xu J."/>
            <person name="Li Q."/>
            <person name="Guo A."/>
            <person name="Zhou L."/>
            <person name="Li J."/>
            <person name="Wu Y."/>
            <person name="Ma Z."/>
            <person name="Armero A."/>
            <person name="Issali A.E."/>
            <person name="Liu N."/>
            <person name="Peng M."/>
            <person name="Yang Y."/>
        </authorList>
    </citation>
    <scope>NUCLEOTIDE SEQUENCE</scope>
    <source>
        <tissue evidence="1">Spear leaf of Hainan Tall coconut</tissue>
    </source>
</reference>
<organism evidence="1 2">
    <name type="scientific">Cocos nucifera</name>
    <name type="common">Coconut palm</name>
    <dbReference type="NCBI Taxonomy" id="13894"/>
    <lineage>
        <taxon>Eukaryota</taxon>
        <taxon>Viridiplantae</taxon>
        <taxon>Streptophyta</taxon>
        <taxon>Embryophyta</taxon>
        <taxon>Tracheophyta</taxon>
        <taxon>Spermatophyta</taxon>
        <taxon>Magnoliopsida</taxon>
        <taxon>Liliopsida</taxon>
        <taxon>Arecaceae</taxon>
        <taxon>Arecoideae</taxon>
        <taxon>Cocoseae</taxon>
        <taxon>Attaleinae</taxon>
        <taxon>Cocos</taxon>
    </lineage>
</organism>
<dbReference type="OrthoDB" id="1434562at2759"/>
<keyword evidence="2" id="KW-1185">Reference proteome</keyword>
<dbReference type="EMBL" id="CM017873">
    <property type="protein sequence ID" value="KAG1331403.1"/>
    <property type="molecule type" value="Genomic_DNA"/>
</dbReference>
<dbReference type="Proteomes" id="UP000797356">
    <property type="component" value="Chromosome 2"/>
</dbReference>
<comment type="caution">
    <text evidence="1">The sequence shown here is derived from an EMBL/GenBank/DDBJ whole genome shotgun (WGS) entry which is preliminary data.</text>
</comment>
<protein>
    <submittedName>
        <fullName evidence="1">Uncharacterized protein</fullName>
    </submittedName>
</protein>
<dbReference type="AlphaFoldDB" id="A0A8K0HZX6"/>
<sequence>MLMGYVRKCRLMDNIDNIDHLMSQNELILEAFSNTTNDTTQQAISFEVESQAPSLSVISSKGKKGNGLRFDGEYDVIKKTIYDVAAAIKAVKHIRIQKGNILMRSIGDNWKFGIIPVEGSSVKILVLWDPNLDMVIVVYVSKSVICVIVAYLSSLEVAIWSETTPILVAVMLPLLEHGACCGLLINSGTILCSSALEGRYCGVHFLKHGVDMSAIQVHFALAGSDKKL</sequence>
<name>A0A8K0HZX6_COCNU</name>